<proteinExistence type="predicted"/>
<evidence type="ECO:0000256" key="2">
    <source>
        <dbReference type="SAM" id="MobiDB-lite"/>
    </source>
</evidence>
<feature type="compositionally biased region" description="Basic residues" evidence="2">
    <location>
        <begin position="1"/>
        <end position="10"/>
    </location>
</feature>
<dbReference type="AlphaFoldDB" id="A0AAY4E4D8"/>
<dbReference type="PANTHER" id="PTHR12125">
    <property type="entry name" value="F-BOX ONLY PROTEIN 6-LIKE PROTEIN"/>
    <property type="match status" value="1"/>
</dbReference>
<dbReference type="Proteomes" id="UP000694580">
    <property type="component" value="Chromosome 10"/>
</dbReference>
<dbReference type="Pfam" id="PF04300">
    <property type="entry name" value="FBA"/>
    <property type="match status" value="1"/>
</dbReference>
<dbReference type="SUPFAM" id="SSF81383">
    <property type="entry name" value="F-box domain"/>
    <property type="match status" value="1"/>
</dbReference>
<dbReference type="FunFam" id="2.60.120.260:FF:000012">
    <property type="entry name" value="F-box only protein 2"/>
    <property type="match status" value="1"/>
</dbReference>
<dbReference type="Gene3D" id="2.60.120.260">
    <property type="entry name" value="Galactose-binding domain-like"/>
    <property type="match status" value="1"/>
</dbReference>
<reference evidence="5" key="2">
    <citation type="submission" date="2025-08" db="UniProtKB">
        <authorList>
            <consortium name="Ensembl"/>
        </authorList>
    </citation>
    <scope>IDENTIFICATION</scope>
</reference>
<dbReference type="FunFam" id="1.20.1280.50:FF:000002">
    <property type="entry name" value="F-box only protein 44"/>
    <property type="match status" value="1"/>
</dbReference>
<dbReference type="GO" id="GO:0019005">
    <property type="term" value="C:SCF ubiquitin ligase complex"/>
    <property type="evidence" value="ECO:0007669"/>
    <property type="project" value="TreeGrafter"/>
</dbReference>
<dbReference type="InterPro" id="IPR007397">
    <property type="entry name" value="F-box-assoc_dom"/>
</dbReference>
<keyword evidence="6" id="KW-1185">Reference proteome</keyword>
<keyword evidence="1" id="KW-0833">Ubl conjugation pathway</keyword>
<gene>
    <name evidence="5" type="primary">LOC114798330</name>
</gene>
<dbReference type="RefSeq" id="XP_028849790.1">
    <property type="nucleotide sequence ID" value="XM_028993957.1"/>
</dbReference>
<dbReference type="GO" id="GO:0036503">
    <property type="term" value="P:ERAD pathway"/>
    <property type="evidence" value="ECO:0007669"/>
    <property type="project" value="TreeGrafter"/>
</dbReference>
<dbReference type="GeneID" id="114798330"/>
<dbReference type="GO" id="GO:0005737">
    <property type="term" value="C:cytoplasm"/>
    <property type="evidence" value="ECO:0007669"/>
    <property type="project" value="UniProtKB-ARBA"/>
</dbReference>
<dbReference type="SMART" id="SM00256">
    <property type="entry name" value="FBOX"/>
    <property type="match status" value="1"/>
</dbReference>
<dbReference type="InterPro" id="IPR036047">
    <property type="entry name" value="F-box-like_dom_sf"/>
</dbReference>
<evidence type="ECO:0000256" key="1">
    <source>
        <dbReference type="ARBA" id="ARBA00022786"/>
    </source>
</evidence>
<dbReference type="GO" id="GO:0031146">
    <property type="term" value="P:SCF-dependent proteasomal ubiquitin-dependent protein catabolic process"/>
    <property type="evidence" value="ECO:0007669"/>
    <property type="project" value="TreeGrafter"/>
</dbReference>
<dbReference type="SMART" id="SM01198">
    <property type="entry name" value="FBA"/>
    <property type="match status" value="1"/>
</dbReference>
<dbReference type="GO" id="GO:0006516">
    <property type="term" value="P:glycoprotein catabolic process"/>
    <property type="evidence" value="ECO:0007669"/>
    <property type="project" value="TreeGrafter"/>
</dbReference>
<organism evidence="5 6">
    <name type="scientific">Denticeps clupeoides</name>
    <name type="common">denticle herring</name>
    <dbReference type="NCBI Taxonomy" id="299321"/>
    <lineage>
        <taxon>Eukaryota</taxon>
        <taxon>Metazoa</taxon>
        <taxon>Chordata</taxon>
        <taxon>Craniata</taxon>
        <taxon>Vertebrata</taxon>
        <taxon>Euteleostomi</taxon>
        <taxon>Actinopterygii</taxon>
        <taxon>Neopterygii</taxon>
        <taxon>Teleostei</taxon>
        <taxon>Clupei</taxon>
        <taxon>Clupeiformes</taxon>
        <taxon>Denticipitoidei</taxon>
        <taxon>Denticipitidae</taxon>
        <taxon>Denticeps</taxon>
    </lineage>
</organism>
<reference evidence="5 6" key="1">
    <citation type="submission" date="2020-06" db="EMBL/GenBank/DDBJ databases">
        <authorList>
            <consortium name="Wellcome Sanger Institute Data Sharing"/>
        </authorList>
    </citation>
    <scope>NUCLEOTIDE SEQUENCE [LARGE SCALE GENOMIC DNA]</scope>
</reference>
<dbReference type="SUPFAM" id="SSF49785">
    <property type="entry name" value="Galactose-binding domain-like"/>
    <property type="match status" value="1"/>
</dbReference>
<dbReference type="Ensembl" id="ENSDCDT00010062603.1">
    <property type="protein sequence ID" value="ENSDCDP00010052124.1"/>
    <property type="gene ID" value="ENSDCDG00010030543.1"/>
</dbReference>
<feature type="domain" description="F-box" evidence="3">
    <location>
        <begin position="36"/>
        <end position="83"/>
    </location>
</feature>
<protein>
    <submittedName>
        <fullName evidence="5">Uncharacterized protein</fullName>
    </submittedName>
</protein>
<evidence type="ECO:0000259" key="4">
    <source>
        <dbReference type="PROSITE" id="PS51114"/>
    </source>
</evidence>
<dbReference type="InterPro" id="IPR001810">
    <property type="entry name" value="F-box_dom"/>
</dbReference>
<evidence type="ECO:0000313" key="5">
    <source>
        <dbReference type="Ensembl" id="ENSDCDP00010052124.1"/>
    </source>
</evidence>
<accession>A0AAY4E4D8</accession>
<dbReference type="Pfam" id="PF12937">
    <property type="entry name" value="F-box-like"/>
    <property type="match status" value="1"/>
</dbReference>
<feature type="domain" description="FBA" evidence="4">
    <location>
        <begin position="104"/>
        <end position="281"/>
    </location>
</feature>
<dbReference type="Gene3D" id="1.20.1280.50">
    <property type="match status" value="1"/>
</dbReference>
<dbReference type="PROSITE" id="PS50181">
    <property type="entry name" value="FBOX"/>
    <property type="match status" value="1"/>
</dbReference>
<dbReference type="PROSITE" id="PS51114">
    <property type="entry name" value="FBA"/>
    <property type="match status" value="1"/>
</dbReference>
<dbReference type="PANTHER" id="PTHR12125:SF12">
    <property type="entry name" value="F-BOX ONLY PROTEIN 6"/>
    <property type="match status" value="1"/>
</dbReference>
<feature type="region of interest" description="Disordered" evidence="2">
    <location>
        <begin position="1"/>
        <end position="26"/>
    </location>
</feature>
<name>A0AAY4E4D8_9TELE</name>
<reference evidence="5" key="3">
    <citation type="submission" date="2025-09" db="UniProtKB">
        <authorList>
            <consortium name="Ensembl"/>
        </authorList>
    </citation>
    <scope>IDENTIFICATION</scope>
</reference>
<dbReference type="InterPro" id="IPR008979">
    <property type="entry name" value="Galactose-bd-like_sf"/>
</dbReference>
<dbReference type="GO" id="GO:0061630">
    <property type="term" value="F:ubiquitin protein ligase activity"/>
    <property type="evidence" value="ECO:0007669"/>
    <property type="project" value="TreeGrafter"/>
</dbReference>
<sequence length="283" mass="33162">MLGRGRKRAVLQRGPAAPRDKKARMGQSHSLAELSLGYSLELPEAVLEEIFLNIPAEKVVRVCRLVCHEWKVIADSVSLWKERCRRERLLPRDPAKVPEDWRLFYFLCKKKRNLIRNPKAERDLEKWELLQNGGDCWVVEGMFVPHPDEMVTKCFVTSYGKCLKCQLINLQEEGYSPVFMDTFQPAIKVSDWYAPRWDCGSRYELRVELLNGNKKVLTSFRPDEVVFEQWNDQQWHQVTHVFKDYGRGVRFIRFIHGGQDTQFWKGWYGIRVTNSSVEIGPEA</sequence>
<evidence type="ECO:0000313" key="6">
    <source>
        <dbReference type="Proteomes" id="UP000694580"/>
    </source>
</evidence>
<dbReference type="GeneTree" id="ENSGT00940000159408"/>
<dbReference type="InterPro" id="IPR039752">
    <property type="entry name" value="F-box_only"/>
</dbReference>
<evidence type="ECO:0000259" key="3">
    <source>
        <dbReference type="PROSITE" id="PS50181"/>
    </source>
</evidence>